<name>A0ABV6YH61_9HYPH</name>
<dbReference type="RefSeq" id="WP_377031802.1">
    <property type="nucleotide sequence ID" value="NZ_JBHOMY010000122.1"/>
</dbReference>
<feature type="region of interest" description="Disordered" evidence="1">
    <location>
        <begin position="206"/>
        <end position="227"/>
    </location>
</feature>
<proteinExistence type="predicted"/>
<dbReference type="Proteomes" id="UP001593940">
    <property type="component" value="Unassembled WGS sequence"/>
</dbReference>
<sequence>MFPEPFTEEWWESTEADFQYQVEDIQFPILESREDAVNRVQAPEGSGYDPDTGSLLLGIPYLRGADRDFLSDLVAESQRLIPRLEEMFAARTVTAEFLFRLNRFNFIYGYIAAIVMFQSDDLGPERAKEASQRYAAATRTVKQQQLKWVSHMLTRQLDLHRSRKQAEHDVAKAIELYISRGKFPEDFPRVWFEQILTANGDLRSSFQQKNHTRKTPVHLPSDAARSS</sequence>
<keyword evidence="3" id="KW-1185">Reference proteome</keyword>
<gene>
    <name evidence="2" type="ORF">ACETIH_28540</name>
</gene>
<evidence type="ECO:0000256" key="1">
    <source>
        <dbReference type="SAM" id="MobiDB-lite"/>
    </source>
</evidence>
<evidence type="ECO:0000313" key="3">
    <source>
        <dbReference type="Proteomes" id="UP001593940"/>
    </source>
</evidence>
<evidence type="ECO:0000313" key="2">
    <source>
        <dbReference type="EMBL" id="MFC1460590.1"/>
    </source>
</evidence>
<reference evidence="2 3" key="1">
    <citation type="submission" date="2024-09" db="EMBL/GenBank/DDBJ databases">
        <title>Nodulacao em especies de Leguminosae Basais da Amazonia e Caracterizacao dos Rizobios e Bacterias Associadas aos Nodulos.</title>
        <authorList>
            <person name="Jambeiro I.C.A."/>
            <person name="Lopes I.S."/>
            <person name="Aguiar E.R.G.R."/>
            <person name="Santos A.F.J."/>
            <person name="Dos Santos J.M.F."/>
            <person name="Gross E."/>
        </authorList>
    </citation>
    <scope>NUCLEOTIDE SEQUENCE [LARGE SCALE GENOMIC DNA]</scope>
    <source>
        <strain evidence="2 3">BRUESC1165</strain>
    </source>
</reference>
<dbReference type="EMBL" id="JBHOMY010000122">
    <property type="protein sequence ID" value="MFC1460590.1"/>
    <property type="molecule type" value="Genomic_DNA"/>
</dbReference>
<protein>
    <submittedName>
        <fullName evidence="2">Uncharacterized protein</fullName>
    </submittedName>
</protein>
<accession>A0ABV6YH61</accession>
<comment type="caution">
    <text evidence="2">The sequence shown here is derived from an EMBL/GenBank/DDBJ whole genome shotgun (WGS) entry which is preliminary data.</text>
</comment>
<organism evidence="2 3">
    <name type="scientific">Microvirga arabica</name>
    <dbReference type="NCBI Taxonomy" id="1128671"/>
    <lineage>
        <taxon>Bacteria</taxon>
        <taxon>Pseudomonadati</taxon>
        <taxon>Pseudomonadota</taxon>
        <taxon>Alphaproteobacteria</taxon>
        <taxon>Hyphomicrobiales</taxon>
        <taxon>Methylobacteriaceae</taxon>
        <taxon>Microvirga</taxon>
    </lineage>
</organism>